<keyword evidence="1" id="KW-0472">Membrane</keyword>
<keyword evidence="1" id="KW-1133">Transmembrane helix</keyword>
<dbReference type="OrthoDB" id="1641131at2759"/>
<evidence type="ECO:0000256" key="1">
    <source>
        <dbReference type="SAM" id="Phobius"/>
    </source>
</evidence>
<reference evidence="2" key="1">
    <citation type="submission" date="2017-07" db="EMBL/GenBank/DDBJ databases">
        <title>Taro Niue Genome Assembly and Annotation.</title>
        <authorList>
            <person name="Atibalentja N."/>
            <person name="Keating K."/>
            <person name="Fields C.J."/>
        </authorList>
    </citation>
    <scope>NUCLEOTIDE SEQUENCE</scope>
    <source>
        <strain evidence="2">Niue_2</strain>
        <tissue evidence="2">Leaf</tissue>
    </source>
</reference>
<comment type="caution">
    <text evidence="2">The sequence shown here is derived from an EMBL/GenBank/DDBJ whole genome shotgun (WGS) entry which is preliminary data.</text>
</comment>
<evidence type="ECO:0008006" key="4">
    <source>
        <dbReference type="Google" id="ProtNLM"/>
    </source>
</evidence>
<dbReference type="EMBL" id="NMUH01000154">
    <property type="protein sequence ID" value="MQL73123.1"/>
    <property type="molecule type" value="Genomic_DNA"/>
</dbReference>
<keyword evidence="3" id="KW-1185">Reference proteome</keyword>
<name>A0A843TUM0_COLES</name>
<protein>
    <recommendedName>
        <fullName evidence="4">Protein PHLOEM PROTEIN 2-LIKE A10</fullName>
    </recommendedName>
</protein>
<feature type="transmembrane region" description="Helical" evidence="1">
    <location>
        <begin position="20"/>
        <end position="37"/>
    </location>
</feature>
<dbReference type="PANTHER" id="PTHR21477">
    <property type="entry name" value="ZGC:172139"/>
    <property type="match status" value="1"/>
</dbReference>
<dbReference type="InterPro" id="IPR019141">
    <property type="entry name" value="DUF2045"/>
</dbReference>
<dbReference type="AlphaFoldDB" id="A0A843TUM0"/>
<dbReference type="Proteomes" id="UP000652761">
    <property type="component" value="Unassembled WGS sequence"/>
</dbReference>
<gene>
    <name evidence="2" type="ORF">Taro_005477</name>
</gene>
<sequence>MDLPLARAALDFSRRRRRWFLLSAAAGASGYFAYRVYHLPAVAERRRRLARLLRALASGAEAVSASAEAAALVSGDLRRFLSGEEDEVPASLRRLAKIAASEEFAVSVSRVAEAVTMGVLRGVGGAESGRGRKAEAGGAGPGLPERVVDKLFSPAGSGFASVVVGSFARNMVMALYSAQGRVSAGSASEDPVPAWIHLVCGDKIRRLIGDCIQLFVSTAVSVYLDKTMHINTYDEIFSGLTNPKHEDKVKDVLGSVCNGAVETLVKTSHQVLTSTVSTSSSSWTDREEDVELEEELPAKHIRRNSLDGGSPSKDGSSGWVDKVSSTLAVPSNRRLVLDLTGRVTSETVKSFLDYMLRKLFDSARMGANIVRREVIDRGLEVVRYH</sequence>
<accession>A0A843TUM0</accession>
<keyword evidence="1" id="KW-0812">Transmembrane</keyword>
<organism evidence="2 3">
    <name type="scientific">Colocasia esculenta</name>
    <name type="common">Wild taro</name>
    <name type="synonym">Arum esculentum</name>
    <dbReference type="NCBI Taxonomy" id="4460"/>
    <lineage>
        <taxon>Eukaryota</taxon>
        <taxon>Viridiplantae</taxon>
        <taxon>Streptophyta</taxon>
        <taxon>Embryophyta</taxon>
        <taxon>Tracheophyta</taxon>
        <taxon>Spermatophyta</taxon>
        <taxon>Magnoliopsida</taxon>
        <taxon>Liliopsida</taxon>
        <taxon>Araceae</taxon>
        <taxon>Aroideae</taxon>
        <taxon>Colocasieae</taxon>
        <taxon>Colocasia</taxon>
    </lineage>
</organism>
<evidence type="ECO:0000313" key="3">
    <source>
        <dbReference type="Proteomes" id="UP000652761"/>
    </source>
</evidence>
<evidence type="ECO:0000313" key="2">
    <source>
        <dbReference type="EMBL" id="MQL73123.1"/>
    </source>
</evidence>
<proteinExistence type="predicted"/>
<dbReference type="PANTHER" id="PTHR21477:SF12">
    <property type="entry name" value="PROTEIN PHLOEM PROTEIN 2-LIKE A10"/>
    <property type="match status" value="1"/>
</dbReference>